<reference evidence="1" key="1">
    <citation type="submission" date="2021-01" db="EMBL/GenBank/DDBJ databases">
        <authorList>
            <person name="Corre E."/>
            <person name="Pelletier E."/>
            <person name="Niang G."/>
            <person name="Scheremetjew M."/>
            <person name="Finn R."/>
            <person name="Kale V."/>
            <person name="Holt S."/>
            <person name="Cochrane G."/>
            <person name="Meng A."/>
            <person name="Brown T."/>
            <person name="Cohen L."/>
        </authorList>
    </citation>
    <scope>NUCLEOTIDE SEQUENCE</scope>
    <source>
        <strain evidence="1">CCMP1594</strain>
    </source>
</reference>
<sequence length="149" mass="16503">MSNEKISSELSDAPRTLKMPALHNLPSELRLGFYDTKRLEQCPVPVGESVVEATATYQEQWTVATFCKRLRVHSPLAAGETFWWALNWASSNCWRVCATKASSSGALPKQERHPNGTLQMNGDVGIFLCREGLNHNGAAKLPFELMAVV</sequence>
<evidence type="ECO:0000313" key="1">
    <source>
        <dbReference type="EMBL" id="CAE0814034.1"/>
    </source>
</evidence>
<name>A0A7S4D2F4_9EUGL</name>
<organism evidence="1">
    <name type="scientific">Eutreptiella gymnastica</name>
    <dbReference type="NCBI Taxonomy" id="73025"/>
    <lineage>
        <taxon>Eukaryota</taxon>
        <taxon>Discoba</taxon>
        <taxon>Euglenozoa</taxon>
        <taxon>Euglenida</taxon>
        <taxon>Spirocuta</taxon>
        <taxon>Euglenophyceae</taxon>
        <taxon>Eutreptiales</taxon>
        <taxon>Eutreptiaceae</taxon>
        <taxon>Eutreptiella</taxon>
    </lineage>
</organism>
<dbReference type="EMBL" id="HBJA01071684">
    <property type="protein sequence ID" value="CAE0814034.1"/>
    <property type="molecule type" value="Transcribed_RNA"/>
</dbReference>
<proteinExistence type="predicted"/>
<gene>
    <name evidence="1" type="ORF">EGYM00163_LOCUS25187</name>
</gene>
<accession>A0A7S4D2F4</accession>
<protein>
    <submittedName>
        <fullName evidence="1">Uncharacterized protein</fullName>
    </submittedName>
</protein>
<dbReference type="AlphaFoldDB" id="A0A7S4D2F4"/>